<dbReference type="GO" id="GO:0042742">
    <property type="term" value="P:defense response to bacterium"/>
    <property type="evidence" value="ECO:0007669"/>
    <property type="project" value="UniProtKB-KW"/>
</dbReference>
<evidence type="ECO:0000313" key="3">
    <source>
        <dbReference type="EMBL" id="PUX21392.1"/>
    </source>
</evidence>
<proteinExistence type="predicted"/>
<keyword evidence="1" id="KW-0929">Antimicrobial</keyword>
<gene>
    <name evidence="3" type="ORF">BS411_12625</name>
</gene>
<dbReference type="SUPFAM" id="SSF47090">
    <property type="entry name" value="PGBD-like"/>
    <property type="match status" value="1"/>
</dbReference>
<dbReference type="EMBL" id="MSAG01000020">
    <property type="protein sequence ID" value="PUX21392.1"/>
    <property type="molecule type" value="Genomic_DNA"/>
</dbReference>
<keyword evidence="2" id="KW-0081">Bacteriolytic enzyme</keyword>
<evidence type="ECO:0000256" key="1">
    <source>
        <dbReference type="ARBA" id="ARBA00022529"/>
    </source>
</evidence>
<evidence type="ECO:0000256" key="2">
    <source>
        <dbReference type="ARBA" id="ARBA00022638"/>
    </source>
</evidence>
<dbReference type="InterPro" id="IPR036365">
    <property type="entry name" value="PGBD-like_sf"/>
</dbReference>
<sequence>MSQKHYSSPRVFRLNGTVGACGTNNPNEVKTIQTMIGDAGYKTITGRTVFPNGICNGDTIEAIRWYQRLLTLSPTGFVQPMDHWIMEALAASGGIFWRPQHVGGSLTVRQGQFTFDNEGIDYITAVEPFRQTQRMPSFSRILHWPGTYASGVTLGRGYDMGNRSAGDILFHLRQAGIEEYKAQICARASGLKGRTAARFVQDYGRFTGEITHLQQIKLFETVYPDYVNLAKNYYIKYTQGKFIISDAPAWSALNKRIKDVYVDIIFQGVTDIKILVACVARNDCAQLITLIRNTRSYMDYENNRHRNGYLQ</sequence>
<dbReference type="GO" id="GO:0003796">
    <property type="term" value="F:lysozyme activity"/>
    <property type="evidence" value="ECO:0007669"/>
    <property type="project" value="InterPro"/>
</dbReference>
<evidence type="ECO:0008006" key="4">
    <source>
        <dbReference type="Google" id="ProtNLM"/>
    </source>
</evidence>
<dbReference type="AlphaFoldDB" id="A0A2T7B440"/>
<protein>
    <recommendedName>
        <fullName evidence="4">Peptidoglycan binding-like domain-containing protein</fullName>
    </recommendedName>
</protein>
<comment type="caution">
    <text evidence="3">The sequence shown here is derived from an EMBL/GenBank/DDBJ whole genome shotgun (WGS) entry which is preliminary data.</text>
</comment>
<dbReference type="RefSeq" id="WP_075198683.1">
    <property type="nucleotide sequence ID" value="NZ_CP187984.1"/>
</dbReference>
<dbReference type="InterPro" id="IPR023347">
    <property type="entry name" value="Lysozyme_dom_sf"/>
</dbReference>
<accession>A0A2T7B440</accession>
<dbReference type="GO" id="GO:0031640">
    <property type="term" value="P:killing of cells of another organism"/>
    <property type="evidence" value="ECO:0007669"/>
    <property type="project" value="UniProtKB-KW"/>
</dbReference>
<dbReference type="OrthoDB" id="932638at2"/>
<organism evidence="3">
    <name type="scientific">Cronobacter turicensis</name>
    <dbReference type="NCBI Taxonomy" id="413502"/>
    <lineage>
        <taxon>Bacteria</taxon>
        <taxon>Pseudomonadati</taxon>
        <taxon>Pseudomonadota</taxon>
        <taxon>Gammaproteobacteria</taxon>
        <taxon>Enterobacterales</taxon>
        <taxon>Enterobacteriaceae</taxon>
        <taxon>Cronobacter</taxon>
    </lineage>
</organism>
<name>A0A2T7B440_9ENTR</name>
<dbReference type="Gene3D" id="1.10.530.40">
    <property type="match status" value="1"/>
</dbReference>
<dbReference type="CDD" id="cd16903">
    <property type="entry name" value="pesticin_lyz-like"/>
    <property type="match status" value="1"/>
</dbReference>
<reference evidence="3" key="1">
    <citation type="submission" date="2016-12" db="EMBL/GenBank/DDBJ databases">
        <title>Analysis of the Molecular Diversity Among Cronobacter Species Isolated from Filth Flies Using a Pan Genomic DNA Microarray.</title>
        <authorList>
            <person name="Pava-Ripoll M."/>
            <person name="Tall B."/>
            <person name="Farber J."/>
            <person name="Fanning S."/>
            <person name="Lehner A."/>
            <person name="Stephan R."/>
            <person name="Pagotto F."/>
            <person name="Iverson C."/>
            <person name="Ziobro G."/>
            <person name="Miller A."/>
            <person name="Pearson R."/>
            <person name="Yan Q."/>
            <person name="Kim M."/>
            <person name="Jeong S."/>
            <person name="Park J."/>
            <person name="Jun S."/>
            <person name="Choi H."/>
            <person name="Chung T."/>
            <person name="Yoo Y."/>
            <person name="Park E."/>
            <person name="Hwang S."/>
            <person name="Lee B."/>
            <person name="Sathyamoorthy V."/>
            <person name="Carter L."/>
            <person name="Mammel M."/>
            <person name="Jackson S."/>
            <person name="Kothary M."/>
            <person name="Patel I."/>
            <person name="Grim C."/>
            <person name="Gopinath G."/>
            <person name="Gangiredla J."/>
            <person name="Chase H."/>
        </authorList>
    </citation>
    <scope>NUCLEOTIDE SEQUENCE [LARGE SCALE GENOMIC DNA]</scope>
    <source>
        <strain evidence="3">MOD1-Sh41s</strain>
    </source>
</reference>